<feature type="region of interest" description="Disordered" evidence="1">
    <location>
        <begin position="34"/>
        <end position="55"/>
    </location>
</feature>
<protein>
    <submittedName>
        <fullName evidence="3">HDC16188</fullName>
    </submittedName>
</protein>
<proteinExistence type="predicted"/>
<keyword evidence="2" id="KW-0812">Transmembrane</keyword>
<feature type="compositionally biased region" description="Polar residues" evidence="1">
    <location>
        <begin position="34"/>
        <end position="47"/>
    </location>
</feature>
<sequence>MPIPTILSFGPSIRAQCLRFPLPLLVQKPETGDLSQSEQHNSCSSPSHPIRSDTIRSEKSRAETCTLDILACLFYSAVLFLLSVAVCCLFYYYYYYLSLADFGNYLPCDSIVYGLGQQVIYLAVHSATAQFALELPLRTISLPIPSKQTPPPFNSFLPIQLPLSENFIYNNSNFLFMEMVPRNTPPPNPTSGDRDQPPQYFVIDSALALFGEREISTRQVRSLIPKSRVLHPKSLPDFSPTRHARAAGKMMVQSDFDSKFPSSSSAAAALDDLLGLCLVEKSGQSSNKLEH</sequence>
<keyword evidence="2" id="KW-0472">Membrane</keyword>
<evidence type="ECO:0000313" key="3">
    <source>
        <dbReference type="EMBL" id="DAA04410.1"/>
    </source>
</evidence>
<name>Q6IJ11_DROME</name>
<keyword evidence="2" id="KW-1133">Transmembrane helix</keyword>
<organism evidence="3">
    <name type="scientific">Drosophila melanogaster</name>
    <name type="common">Fruit fly</name>
    <dbReference type="NCBI Taxonomy" id="7227"/>
    <lineage>
        <taxon>Eukaryota</taxon>
        <taxon>Metazoa</taxon>
        <taxon>Ecdysozoa</taxon>
        <taxon>Arthropoda</taxon>
        <taxon>Hexapoda</taxon>
        <taxon>Insecta</taxon>
        <taxon>Pterygota</taxon>
        <taxon>Neoptera</taxon>
        <taxon>Endopterygota</taxon>
        <taxon>Diptera</taxon>
        <taxon>Brachycera</taxon>
        <taxon>Muscomorpha</taxon>
        <taxon>Ephydroidea</taxon>
        <taxon>Drosophilidae</taxon>
        <taxon>Drosophila</taxon>
        <taxon>Sophophora</taxon>
    </lineage>
</organism>
<dbReference type="AlphaFoldDB" id="Q6IJ11"/>
<gene>
    <name evidence="3" type="ORF">HDC16188</name>
</gene>
<reference evidence="3" key="1">
    <citation type="journal article" date="2003" name="Genome Biol.">
        <title>An integrated gene annotation and transcriptional profiling approach towards the full gene content of the Drosophila genome.</title>
        <authorList>
            <person name="Hild M."/>
            <person name="Beckmann B."/>
            <person name="Haas S.A."/>
            <person name="Koch B."/>
            <person name="Solovyev V."/>
            <person name="Busold C."/>
            <person name="Fellenberg K."/>
            <person name="Boutros M."/>
            <person name="Vingron M."/>
            <person name="Sauer F."/>
            <person name="Hoheisel J.D."/>
            <person name="Paro R."/>
        </authorList>
    </citation>
    <scope>NUCLEOTIDE SEQUENCE</scope>
</reference>
<evidence type="ECO:0000256" key="1">
    <source>
        <dbReference type="SAM" id="MobiDB-lite"/>
    </source>
</evidence>
<feature type="transmembrane region" description="Helical" evidence="2">
    <location>
        <begin position="69"/>
        <end position="94"/>
    </location>
</feature>
<evidence type="ECO:0000256" key="2">
    <source>
        <dbReference type="SAM" id="Phobius"/>
    </source>
</evidence>
<accession>Q6IJ11</accession>
<dbReference type="EMBL" id="BK002905">
    <property type="protein sequence ID" value="DAA04410.1"/>
    <property type="molecule type" value="Genomic_DNA"/>
</dbReference>